<keyword evidence="2" id="KW-0503">Monooxygenase</keyword>
<dbReference type="InterPro" id="IPR002397">
    <property type="entry name" value="Cyt_P450_B"/>
</dbReference>
<comment type="caution">
    <text evidence="3">The sequence shown here is derived from an EMBL/GenBank/DDBJ whole genome shotgun (WGS) entry which is preliminary data.</text>
</comment>
<dbReference type="Proteomes" id="UP001515943">
    <property type="component" value="Unassembled WGS sequence"/>
</dbReference>
<evidence type="ECO:0000313" key="3">
    <source>
        <dbReference type="EMBL" id="NKE58810.1"/>
    </source>
</evidence>
<dbReference type="CDD" id="cd11033">
    <property type="entry name" value="CYP142-like"/>
    <property type="match status" value="1"/>
</dbReference>
<dbReference type="PROSITE" id="PS00086">
    <property type="entry name" value="CYTOCHROME_P450"/>
    <property type="match status" value="1"/>
</dbReference>
<dbReference type="SUPFAM" id="SSF48264">
    <property type="entry name" value="Cytochrome P450"/>
    <property type="match status" value="1"/>
</dbReference>
<dbReference type="EMBL" id="VSRL01000065">
    <property type="protein sequence ID" value="NKE58810.1"/>
    <property type="molecule type" value="Genomic_DNA"/>
</dbReference>
<proteinExistence type="inferred from homology"/>
<dbReference type="InterPro" id="IPR001128">
    <property type="entry name" value="Cyt_P450"/>
</dbReference>
<dbReference type="Pfam" id="PF00067">
    <property type="entry name" value="p450"/>
    <property type="match status" value="1"/>
</dbReference>
<name>A0ABX1FIQ4_9PSEU</name>
<keyword evidence="2" id="KW-0479">Metal-binding</keyword>
<sequence length="396" mass="43597">MDIDLTDGQLFARNEFWAALAHLRRHDPVHWHPDDDGGFWVVTRYDDVVGVYSDPDSYSSRYGMRLGGNPDAVAAVAQRMLIVSDPPDHTHLKRVFAKSFTTAEMHRVDGLVRRVVRDVLADAVEVGELDFLDVAKKIPNHVVCALMDVPRSDWEWIGQVTTDAFEGADEATRAGAHSEIFLFFTELLAERRARPGDDFVSRIALDRRATDDPAGGRPLSDEEIVFNCNGVLAGANETTRYSAAGAVLALAENPDQWAVLRAGGAQAAPTAVEEVLRWTVPGVHALRTVVRATTVGGVHIGVGERVTVWNASANRDEAVFDEADRFRVGRAANRHITFGAGRHLCLGSRLARLELTVFLEELVARVRGFELVAEPTYNASNFTWGLRNLPVRLLAA</sequence>
<comment type="similarity">
    <text evidence="1 2">Belongs to the cytochrome P450 family.</text>
</comment>
<keyword evidence="2" id="KW-0560">Oxidoreductase</keyword>
<keyword evidence="4" id="KW-1185">Reference proteome</keyword>
<dbReference type="PANTHER" id="PTHR46696">
    <property type="entry name" value="P450, PUTATIVE (EUROFUNG)-RELATED"/>
    <property type="match status" value="1"/>
</dbReference>
<accession>A0ABX1FIQ4</accession>
<keyword evidence="2" id="KW-0349">Heme</keyword>
<evidence type="ECO:0000256" key="2">
    <source>
        <dbReference type="RuleBase" id="RU000461"/>
    </source>
</evidence>
<organism evidence="3 4">
    <name type="scientific">Lentzea indica</name>
    <dbReference type="NCBI Taxonomy" id="2604800"/>
    <lineage>
        <taxon>Bacteria</taxon>
        <taxon>Bacillati</taxon>
        <taxon>Actinomycetota</taxon>
        <taxon>Actinomycetes</taxon>
        <taxon>Pseudonocardiales</taxon>
        <taxon>Pseudonocardiaceae</taxon>
        <taxon>Lentzea</taxon>
    </lineage>
</organism>
<dbReference type="RefSeq" id="WP_167975468.1">
    <property type="nucleotide sequence ID" value="NZ_VSRL01000065.1"/>
</dbReference>
<reference evidence="3 4" key="1">
    <citation type="submission" date="2019-08" db="EMBL/GenBank/DDBJ databases">
        <title>Lentzea from Indian Himalayas.</title>
        <authorList>
            <person name="Mandal S."/>
            <person name="Mallick Gupta A."/>
            <person name="Maiti P.K."/>
            <person name="Sarkar J."/>
            <person name="Mandal S."/>
        </authorList>
    </citation>
    <scope>NUCLEOTIDE SEQUENCE [LARGE SCALE GENOMIC DNA]</scope>
    <source>
        <strain evidence="3 4">PSKA42</strain>
    </source>
</reference>
<dbReference type="PANTHER" id="PTHR46696:SF4">
    <property type="entry name" value="BIOTIN BIOSYNTHESIS CYTOCHROME P450"/>
    <property type="match status" value="1"/>
</dbReference>
<protein>
    <submittedName>
        <fullName evidence="3">Cytochrome P450</fullName>
    </submittedName>
</protein>
<dbReference type="InterPro" id="IPR017972">
    <property type="entry name" value="Cyt_P450_CS"/>
</dbReference>
<evidence type="ECO:0000313" key="4">
    <source>
        <dbReference type="Proteomes" id="UP001515943"/>
    </source>
</evidence>
<dbReference type="PRINTS" id="PR00359">
    <property type="entry name" value="BP450"/>
</dbReference>
<evidence type="ECO:0000256" key="1">
    <source>
        <dbReference type="ARBA" id="ARBA00010617"/>
    </source>
</evidence>
<gene>
    <name evidence="3" type="ORF">FXN61_19135</name>
</gene>
<keyword evidence="2" id="KW-0408">Iron</keyword>
<dbReference type="Gene3D" id="1.10.630.10">
    <property type="entry name" value="Cytochrome P450"/>
    <property type="match status" value="1"/>
</dbReference>
<dbReference type="InterPro" id="IPR036396">
    <property type="entry name" value="Cyt_P450_sf"/>
</dbReference>